<reference evidence="2" key="1">
    <citation type="submission" date="2014-11" db="EMBL/GenBank/DDBJ databases">
        <authorList>
            <person name="Amaro Gonzalez C."/>
        </authorList>
    </citation>
    <scope>NUCLEOTIDE SEQUENCE</scope>
</reference>
<feature type="compositionally biased region" description="Basic residues" evidence="1">
    <location>
        <begin position="1"/>
        <end position="14"/>
    </location>
</feature>
<dbReference type="EMBL" id="GBXM01023459">
    <property type="protein sequence ID" value="JAH85118.1"/>
    <property type="molecule type" value="Transcribed_RNA"/>
</dbReference>
<name>A0A0E9W6L3_ANGAN</name>
<dbReference type="AlphaFoldDB" id="A0A0E9W6L3"/>
<protein>
    <submittedName>
        <fullName evidence="2">Uncharacterized protein</fullName>
    </submittedName>
</protein>
<sequence>MRLRNKRNCQKHRSNLNQNQMFGTSFRRKRALVSSEIQSPR</sequence>
<feature type="region of interest" description="Disordered" evidence="1">
    <location>
        <begin position="1"/>
        <end position="41"/>
    </location>
</feature>
<organism evidence="2">
    <name type="scientific">Anguilla anguilla</name>
    <name type="common">European freshwater eel</name>
    <name type="synonym">Muraena anguilla</name>
    <dbReference type="NCBI Taxonomy" id="7936"/>
    <lineage>
        <taxon>Eukaryota</taxon>
        <taxon>Metazoa</taxon>
        <taxon>Chordata</taxon>
        <taxon>Craniata</taxon>
        <taxon>Vertebrata</taxon>
        <taxon>Euteleostomi</taxon>
        <taxon>Actinopterygii</taxon>
        <taxon>Neopterygii</taxon>
        <taxon>Teleostei</taxon>
        <taxon>Anguilliformes</taxon>
        <taxon>Anguillidae</taxon>
        <taxon>Anguilla</taxon>
    </lineage>
</organism>
<evidence type="ECO:0000313" key="2">
    <source>
        <dbReference type="EMBL" id="JAH85118.1"/>
    </source>
</evidence>
<proteinExistence type="predicted"/>
<evidence type="ECO:0000256" key="1">
    <source>
        <dbReference type="SAM" id="MobiDB-lite"/>
    </source>
</evidence>
<accession>A0A0E9W6L3</accession>
<reference evidence="2" key="2">
    <citation type="journal article" date="2015" name="Fish Shellfish Immunol.">
        <title>Early steps in the European eel (Anguilla anguilla)-Vibrio vulnificus interaction in the gills: Role of the RtxA13 toxin.</title>
        <authorList>
            <person name="Callol A."/>
            <person name="Pajuelo D."/>
            <person name="Ebbesson L."/>
            <person name="Teles M."/>
            <person name="MacKenzie S."/>
            <person name="Amaro C."/>
        </authorList>
    </citation>
    <scope>NUCLEOTIDE SEQUENCE</scope>
</reference>